<dbReference type="AlphaFoldDB" id="A0A6A5VVD9"/>
<reference evidence="2" key="1">
    <citation type="journal article" date="2020" name="Stud. Mycol.">
        <title>101 Dothideomycetes genomes: a test case for predicting lifestyles and emergence of pathogens.</title>
        <authorList>
            <person name="Haridas S."/>
            <person name="Albert R."/>
            <person name="Binder M."/>
            <person name="Bloem J."/>
            <person name="Labutti K."/>
            <person name="Salamov A."/>
            <person name="Andreopoulos B."/>
            <person name="Baker S."/>
            <person name="Barry K."/>
            <person name="Bills G."/>
            <person name="Bluhm B."/>
            <person name="Cannon C."/>
            <person name="Castanera R."/>
            <person name="Culley D."/>
            <person name="Daum C."/>
            <person name="Ezra D."/>
            <person name="Gonzalez J."/>
            <person name="Henrissat B."/>
            <person name="Kuo A."/>
            <person name="Liang C."/>
            <person name="Lipzen A."/>
            <person name="Lutzoni F."/>
            <person name="Magnuson J."/>
            <person name="Mondo S."/>
            <person name="Nolan M."/>
            <person name="Ohm R."/>
            <person name="Pangilinan J."/>
            <person name="Park H.-J."/>
            <person name="Ramirez L."/>
            <person name="Alfaro M."/>
            <person name="Sun H."/>
            <person name="Tritt A."/>
            <person name="Yoshinaga Y."/>
            <person name="Zwiers L.-H."/>
            <person name="Turgeon B."/>
            <person name="Goodwin S."/>
            <person name="Spatafora J."/>
            <person name="Crous P."/>
            <person name="Grigoriev I."/>
        </authorList>
    </citation>
    <scope>NUCLEOTIDE SEQUENCE</scope>
    <source>
        <strain evidence="2">CBS 123094</strain>
    </source>
</reference>
<keyword evidence="1" id="KW-1133">Transmembrane helix</keyword>
<evidence type="ECO:0000256" key="1">
    <source>
        <dbReference type="SAM" id="Phobius"/>
    </source>
</evidence>
<organism evidence="2 3">
    <name type="scientific">Amniculicola lignicola CBS 123094</name>
    <dbReference type="NCBI Taxonomy" id="1392246"/>
    <lineage>
        <taxon>Eukaryota</taxon>
        <taxon>Fungi</taxon>
        <taxon>Dikarya</taxon>
        <taxon>Ascomycota</taxon>
        <taxon>Pezizomycotina</taxon>
        <taxon>Dothideomycetes</taxon>
        <taxon>Pleosporomycetidae</taxon>
        <taxon>Pleosporales</taxon>
        <taxon>Amniculicolaceae</taxon>
        <taxon>Amniculicola</taxon>
    </lineage>
</organism>
<name>A0A6A5VVD9_9PLEO</name>
<gene>
    <name evidence="2" type="ORF">P154DRAFT_583739</name>
</gene>
<proteinExistence type="predicted"/>
<accession>A0A6A5VVD9</accession>
<feature type="transmembrane region" description="Helical" evidence="1">
    <location>
        <begin position="6"/>
        <end position="25"/>
    </location>
</feature>
<evidence type="ECO:0000313" key="3">
    <source>
        <dbReference type="Proteomes" id="UP000799779"/>
    </source>
</evidence>
<dbReference type="EMBL" id="ML978057">
    <property type="protein sequence ID" value="KAF1992649.1"/>
    <property type="molecule type" value="Genomic_DNA"/>
</dbReference>
<protein>
    <submittedName>
        <fullName evidence="2">Uncharacterized protein</fullName>
    </submittedName>
</protein>
<dbReference type="Proteomes" id="UP000799779">
    <property type="component" value="Unassembled WGS sequence"/>
</dbReference>
<sequence length="78" mass="8549">MPVRASFTYLKLCLVLGVCPAFLAWTRLKYIGSRHPGFERSTFAPDFYVVAPQKRIFLVDLGSGIALVTASEAATAQI</sequence>
<keyword evidence="1" id="KW-0812">Transmembrane</keyword>
<evidence type="ECO:0000313" key="2">
    <source>
        <dbReference type="EMBL" id="KAF1992649.1"/>
    </source>
</evidence>
<keyword evidence="1" id="KW-0472">Membrane</keyword>
<keyword evidence="3" id="KW-1185">Reference proteome</keyword>